<keyword evidence="4" id="KW-1185">Reference proteome</keyword>
<feature type="transmembrane region" description="Helical" evidence="1">
    <location>
        <begin position="12"/>
        <end position="31"/>
    </location>
</feature>
<dbReference type="KEGG" id="aamb:D1866_03250"/>
<keyword evidence="1" id="KW-1133">Transmembrane helix</keyword>
<protein>
    <submittedName>
        <fullName evidence="3">Uncharacterized protein</fullName>
    </submittedName>
</protein>
<feature type="transmembrane region" description="Helical" evidence="1">
    <location>
        <begin position="167"/>
        <end position="191"/>
    </location>
</feature>
<reference evidence="2 5" key="1">
    <citation type="submission" date="2019-10" db="EMBL/GenBank/DDBJ databases">
        <title>Comparative genomics of sulfur disproportionating microorganisms.</title>
        <authorList>
            <person name="Ward L.M."/>
            <person name="Bertran E."/>
            <person name="Johnston D."/>
        </authorList>
    </citation>
    <scope>NUCLEOTIDE SEQUENCE [LARGE SCALE GENOMIC DNA]</scope>
    <source>
        <strain evidence="2 5">DSM 3772</strain>
    </source>
</reference>
<dbReference type="RefSeq" id="WP_155861035.1">
    <property type="nucleotide sequence ID" value="NZ_CP045482.1"/>
</dbReference>
<evidence type="ECO:0000256" key="1">
    <source>
        <dbReference type="SAM" id="Phobius"/>
    </source>
</evidence>
<proteinExistence type="predicted"/>
<name>A0A650CTK2_ACIAM</name>
<feature type="transmembrane region" description="Helical" evidence="1">
    <location>
        <begin position="265"/>
        <end position="290"/>
    </location>
</feature>
<evidence type="ECO:0000313" key="4">
    <source>
        <dbReference type="Proteomes" id="UP000426328"/>
    </source>
</evidence>
<dbReference type="EMBL" id="CP045482">
    <property type="protein sequence ID" value="QGR21136.1"/>
    <property type="molecule type" value="Genomic_DNA"/>
</dbReference>
<evidence type="ECO:0000313" key="5">
    <source>
        <dbReference type="Proteomes" id="UP000474054"/>
    </source>
</evidence>
<dbReference type="Proteomes" id="UP000474054">
    <property type="component" value="Unassembled WGS sequence"/>
</dbReference>
<feature type="transmembrane region" description="Helical" evidence="1">
    <location>
        <begin position="106"/>
        <end position="126"/>
    </location>
</feature>
<keyword evidence="1" id="KW-0472">Membrane</keyword>
<dbReference type="Proteomes" id="UP000426328">
    <property type="component" value="Chromosome"/>
</dbReference>
<feature type="transmembrane region" description="Helical" evidence="1">
    <location>
        <begin position="64"/>
        <end position="94"/>
    </location>
</feature>
<feature type="transmembrane region" description="Helical" evidence="1">
    <location>
        <begin position="228"/>
        <end position="245"/>
    </location>
</feature>
<dbReference type="EMBL" id="WHYS01000004">
    <property type="protein sequence ID" value="MQL56505.1"/>
    <property type="molecule type" value="Genomic_DNA"/>
</dbReference>
<accession>A0A650CTK2</accession>
<reference evidence="3 4" key="2">
    <citation type="submission" date="2019-10" db="EMBL/GenBank/DDBJ databases">
        <title>Genome Sequences from Six Type Strain Members of the Archaeal Family Sulfolobaceae: Acidianus ambivalens, Acidianus infernus, Metallosphaera prunae, Stygiolobus azoricus, Sulfolobus metallicus, and Sulfurisphaera ohwakuensis.</title>
        <authorList>
            <person name="Counts J.A."/>
            <person name="Kelly R.M."/>
        </authorList>
    </citation>
    <scope>NUCLEOTIDE SEQUENCE [LARGE SCALE GENOMIC DNA]</scope>
    <source>
        <strain evidence="3 4">LEI 10</strain>
    </source>
</reference>
<keyword evidence="1" id="KW-0812">Transmembrane</keyword>
<dbReference type="AlphaFoldDB" id="A0A650CTK2"/>
<sequence length="313" mass="35569">MKNVIEPWGVNVPFLILAFIYFAIGGFSLSLDPSVHGYFMLLGAYSLYAGMILRLFFPAKKYLILHIVTLILLSIPLYPLISLSFFFLTIVEIWGLKDVKSYGSKFPINILVLSSPPLSFISWLLFPILGYNLLIISLLLYLLGINEGIFSATLGLKPKFGIKQIPILLLVFLFYLSYSLFPLIIIAYFAWLFYGVKKVRKNLSALSVVLSSASTSIGSYFLGETIHAFALGTMAPFFYSCITYSTSRYNYDKIYIISILLSLSYFLRFVYFHISGIFFVASSLLFLYLIKDNLTLTTLKYGMSKKYLIKKLN</sequence>
<organism evidence="3 4">
    <name type="scientific">Acidianus ambivalens</name>
    <name type="common">Desulfurolobus ambivalens</name>
    <dbReference type="NCBI Taxonomy" id="2283"/>
    <lineage>
        <taxon>Archaea</taxon>
        <taxon>Thermoproteota</taxon>
        <taxon>Thermoprotei</taxon>
        <taxon>Sulfolobales</taxon>
        <taxon>Sulfolobaceae</taxon>
        <taxon>Acidianus</taxon>
    </lineage>
</organism>
<feature type="transmembrane region" description="Helical" evidence="1">
    <location>
        <begin position="133"/>
        <end position="155"/>
    </location>
</feature>
<dbReference type="GeneID" id="42778718"/>
<evidence type="ECO:0000313" key="3">
    <source>
        <dbReference type="EMBL" id="QGR21136.1"/>
    </source>
</evidence>
<feature type="transmembrane region" description="Helical" evidence="1">
    <location>
        <begin position="37"/>
        <end position="57"/>
    </location>
</feature>
<gene>
    <name evidence="3" type="ORF">D1866_03250</name>
    <name evidence="2" type="ORF">GFB69_12595</name>
</gene>
<feature type="transmembrane region" description="Helical" evidence="1">
    <location>
        <begin position="203"/>
        <end position="222"/>
    </location>
</feature>
<evidence type="ECO:0000313" key="2">
    <source>
        <dbReference type="EMBL" id="MQL56505.1"/>
    </source>
</evidence>